<accession>A0AAV2I8H9</accession>
<evidence type="ECO:0000256" key="2">
    <source>
        <dbReference type="SAM" id="SignalP"/>
    </source>
</evidence>
<dbReference type="EMBL" id="CAXITT010000414">
    <property type="protein sequence ID" value="CAL1541109.1"/>
    <property type="molecule type" value="Genomic_DNA"/>
</dbReference>
<dbReference type="SUPFAM" id="SSF56436">
    <property type="entry name" value="C-type lectin-like"/>
    <property type="match status" value="1"/>
</dbReference>
<protein>
    <recommendedName>
        <fullName evidence="3">C-type lectin domain-containing protein</fullName>
    </recommendedName>
</protein>
<dbReference type="PROSITE" id="PS50041">
    <property type="entry name" value="C_TYPE_LECTIN_2"/>
    <property type="match status" value="1"/>
</dbReference>
<dbReference type="Pfam" id="PF00059">
    <property type="entry name" value="Lectin_C"/>
    <property type="match status" value="1"/>
</dbReference>
<evidence type="ECO:0000256" key="1">
    <source>
        <dbReference type="SAM" id="Coils"/>
    </source>
</evidence>
<evidence type="ECO:0000313" key="4">
    <source>
        <dbReference type="EMBL" id="CAL1541109.1"/>
    </source>
</evidence>
<dbReference type="Gene3D" id="3.10.100.10">
    <property type="entry name" value="Mannose-Binding Protein A, subunit A"/>
    <property type="match status" value="1"/>
</dbReference>
<dbReference type="InterPro" id="IPR001304">
    <property type="entry name" value="C-type_lectin-like"/>
</dbReference>
<organism evidence="4 5">
    <name type="scientific">Lymnaea stagnalis</name>
    <name type="common">Great pond snail</name>
    <name type="synonym">Helix stagnalis</name>
    <dbReference type="NCBI Taxonomy" id="6523"/>
    <lineage>
        <taxon>Eukaryota</taxon>
        <taxon>Metazoa</taxon>
        <taxon>Spiralia</taxon>
        <taxon>Lophotrochozoa</taxon>
        <taxon>Mollusca</taxon>
        <taxon>Gastropoda</taxon>
        <taxon>Heterobranchia</taxon>
        <taxon>Euthyneura</taxon>
        <taxon>Panpulmonata</taxon>
        <taxon>Hygrophila</taxon>
        <taxon>Lymnaeoidea</taxon>
        <taxon>Lymnaeidae</taxon>
        <taxon>Lymnaea</taxon>
    </lineage>
</organism>
<keyword evidence="5" id="KW-1185">Reference proteome</keyword>
<evidence type="ECO:0000313" key="5">
    <source>
        <dbReference type="Proteomes" id="UP001497497"/>
    </source>
</evidence>
<dbReference type="InterPro" id="IPR016187">
    <property type="entry name" value="CTDL_fold"/>
</dbReference>
<dbReference type="Proteomes" id="UP001497497">
    <property type="component" value="Unassembled WGS sequence"/>
</dbReference>
<comment type="caution">
    <text evidence="4">The sequence shown here is derived from an EMBL/GenBank/DDBJ whole genome shotgun (WGS) entry which is preliminary data.</text>
</comment>
<feature type="signal peptide" evidence="2">
    <location>
        <begin position="1"/>
        <end position="24"/>
    </location>
</feature>
<feature type="domain" description="C-type lectin" evidence="3">
    <location>
        <begin position="240"/>
        <end position="345"/>
    </location>
</feature>
<reference evidence="4 5" key="1">
    <citation type="submission" date="2024-04" db="EMBL/GenBank/DDBJ databases">
        <authorList>
            <consortium name="Genoscope - CEA"/>
            <person name="William W."/>
        </authorList>
    </citation>
    <scope>NUCLEOTIDE SEQUENCE [LARGE SCALE GENOMIC DNA]</scope>
</reference>
<sequence>MASSAITTVFSILLFYLIWHISDCSLTLEANPKEINIGLTDSFSVKCSYLKNGSQSLSALVSLIVSRANNGSSEYEELASLNVFLGQLVNVITQENVKASGAINATGESFIELTWDLPTEDVAGNYKCTAQGPDNVGHNVVIDSTVDVKYSPPDDNALLNKIRQLNAHLKQVEDNLNLIKTEYAGRLAQLSENASSVLAICEQNAREIEALKQNGQSTSGDMKLWLDVVRTLLFFDKSESANATYWLSKNTFNNVQEAENLCKSYSGKLVEINSPEQYTVVRDFLSKNYTGVRFVYVGATDEQTEGSWVYRSDGRPVEFTAWSADQPKQGTDFNCMFLESSLDWKMSAYRCASLNPIHAVCEMA</sequence>
<feature type="coiled-coil region" evidence="1">
    <location>
        <begin position="155"/>
        <end position="182"/>
    </location>
</feature>
<feature type="chain" id="PRO_5043595447" description="C-type lectin domain-containing protein" evidence="2">
    <location>
        <begin position="25"/>
        <end position="364"/>
    </location>
</feature>
<keyword evidence="2" id="KW-0732">Signal</keyword>
<evidence type="ECO:0000259" key="3">
    <source>
        <dbReference type="PROSITE" id="PS50041"/>
    </source>
</evidence>
<gene>
    <name evidence="4" type="ORF">GSLYS_00014751001</name>
</gene>
<keyword evidence="1" id="KW-0175">Coiled coil</keyword>
<dbReference type="InterPro" id="IPR016186">
    <property type="entry name" value="C-type_lectin-like/link_sf"/>
</dbReference>
<dbReference type="SMART" id="SM00034">
    <property type="entry name" value="CLECT"/>
    <property type="match status" value="1"/>
</dbReference>
<proteinExistence type="predicted"/>
<name>A0AAV2I8H9_LYMST</name>
<dbReference type="CDD" id="cd00037">
    <property type="entry name" value="CLECT"/>
    <property type="match status" value="1"/>
</dbReference>
<dbReference type="AlphaFoldDB" id="A0AAV2I8H9"/>